<protein>
    <recommendedName>
        <fullName evidence="3">SAM domain-containing protein</fullName>
    </recommendedName>
</protein>
<dbReference type="EMBL" id="HBHW01038515">
    <property type="protein sequence ID" value="CAE0061440.1"/>
    <property type="molecule type" value="Transcribed_RNA"/>
</dbReference>
<dbReference type="EMBL" id="HBHW01038473">
    <property type="protein sequence ID" value="CAE0061398.1"/>
    <property type="molecule type" value="Transcribed_RNA"/>
</dbReference>
<dbReference type="EMBL" id="HBHW01038479">
    <property type="protein sequence ID" value="CAE0061404.1"/>
    <property type="molecule type" value="Transcribed_RNA"/>
</dbReference>
<feature type="transmembrane region" description="Helical" evidence="2">
    <location>
        <begin position="190"/>
        <end position="215"/>
    </location>
</feature>
<evidence type="ECO:0000313" key="4">
    <source>
        <dbReference type="EMBL" id="CAE0061398.1"/>
    </source>
</evidence>
<dbReference type="Gene3D" id="1.10.150.50">
    <property type="entry name" value="Transcription Factor, Ets-1"/>
    <property type="match status" value="1"/>
</dbReference>
<dbReference type="SUPFAM" id="SSF47769">
    <property type="entry name" value="SAM/Pointed domain"/>
    <property type="match status" value="1"/>
</dbReference>
<dbReference type="EMBL" id="HBHW01038478">
    <property type="protein sequence ID" value="CAE0061403.1"/>
    <property type="molecule type" value="Transcribed_RNA"/>
</dbReference>
<dbReference type="CDD" id="cd09487">
    <property type="entry name" value="SAM_superfamily"/>
    <property type="match status" value="1"/>
</dbReference>
<dbReference type="InterPro" id="IPR013761">
    <property type="entry name" value="SAM/pointed_sf"/>
</dbReference>
<reference evidence="9" key="1">
    <citation type="submission" date="2021-01" db="EMBL/GenBank/DDBJ databases">
        <authorList>
            <person name="Corre E."/>
            <person name="Pelletier E."/>
            <person name="Niang G."/>
            <person name="Scheremetjew M."/>
            <person name="Finn R."/>
            <person name="Kale V."/>
            <person name="Holt S."/>
            <person name="Cochrane G."/>
            <person name="Meng A."/>
            <person name="Brown T."/>
            <person name="Cohen L."/>
        </authorList>
    </citation>
    <scope>NUCLEOTIDE SEQUENCE</scope>
    <source>
        <strain evidence="9">CCMP 769</strain>
    </source>
</reference>
<feature type="transmembrane region" description="Helical" evidence="2">
    <location>
        <begin position="235"/>
        <end position="263"/>
    </location>
</feature>
<keyword evidence="2" id="KW-0812">Transmembrane</keyword>
<name>A0A7S3A6M0_9RHOD</name>
<evidence type="ECO:0000313" key="7">
    <source>
        <dbReference type="EMBL" id="CAE0061411.1"/>
    </source>
</evidence>
<dbReference type="EMBL" id="HBHW01038486">
    <property type="protein sequence ID" value="CAE0061411.1"/>
    <property type="molecule type" value="Transcribed_RNA"/>
</dbReference>
<sequence>MNRAAQDSLLRSRTKKKLDRQQASNAVERRARRASSSSIAEDESLRDFLEGLREKHLSSARSEFIGRDALVDVIGVDDVVDWINAIGYPEYANKFVENEVDGRTLKTITQQELREEIGVTIPKHRSDILRRLDGLIMSTSRAQLDPIPEIGRVLSLLSNVRTYQSWTLVGIQLFIFSVGYMRLGPLIRPVWLVATGSLFAAVSAIGVFTYAGVSYRRFLAVLRNSSPNRRVLTPAYRAVVVLAVIELVIFLLTIGSMIATLVYRPDD</sequence>
<dbReference type="AlphaFoldDB" id="A0A7S3A6M0"/>
<evidence type="ECO:0000256" key="1">
    <source>
        <dbReference type="SAM" id="MobiDB-lite"/>
    </source>
</evidence>
<evidence type="ECO:0000313" key="5">
    <source>
        <dbReference type="EMBL" id="CAE0061403.1"/>
    </source>
</evidence>
<dbReference type="PROSITE" id="PS50105">
    <property type="entry name" value="SAM_DOMAIN"/>
    <property type="match status" value="1"/>
</dbReference>
<evidence type="ECO:0000313" key="10">
    <source>
        <dbReference type="EMBL" id="CAE0061440.1"/>
    </source>
</evidence>
<feature type="domain" description="SAM" evidence="3">
    <location>
        <begin position="74"/>
        <end position="138"/>
    </location>
</feature>
<dbReference type="SMART" id="SM00454">
    <property type="entry name" value="SAM"/>
    <property type="match status" value="1"/>
</dbReference>
<dbReference type="Pfam" id="PF00536">
    <property type="entry name" value="SAM_1"/>
    <property type="match status" value="1"/>
</dbReference>
<evidence type="ECO:0000313" key="6">
    <source>
        <dbReference type="EMBL" id="CAE0061404.1"/>
    </source>
</evidence>
<accession>A0A7S3A6M0</accession>
<dbReference type="EMBL" id="HBHW01038489">
    <property type="protein sequence ID" value="CAE0061414.1"/>
    <property type="molecule type" value="Transcribed_RNA"/>
</dbReference>
<proteinExistence type="predicted"/>
<dbReference type="EMBL" id="HBHW01038488">
    <property type="protein sequence ID" value="CAE0061413.1"/>
    <property type="molecule type" value="Transcribed_RNA"/>
</dbReference>
<evidence type="ECO:0000313" key="8">
    <source>
        <dbReference type="EMBL" id="CAE0061413.1"/>
    </source>
</evidence>
<evidence type="ECO:0000256" key="2">
    <source>
        <dbReference type="SAM" id="Phobius"/>
    </source>
</evidence>
<evidence type="ECO:0000259" key="3">
    <source>
        <dbReference type="PROSITE" id="PS50105"/>
    </source>
</evidence>
<evidence type="ECO:0000313" key="9">
    <source>
        <dbReference type="EMBL" id="CAE0061414.1"/>
    </source>
</evidence>
<keyword evidence="2" id="KW-0472">Membrane</keyword>
<dbReference type="InterPro" id="IPR001660">
    <property type="entry name" value="SAM"/>
</dbReference>
<feature type="region of interest" description="Disordered" evidence="1">
    <location>
        <begin position="1"/>
        <end position="38"/>
    </location>
</feature>
<gene>
    <name evidence="4" type="ORF">RMAR00112_LOCUS29467</name>
    <name evidence="5" type="ORF">RMAR00112_LOCUS29472</name>
    <name evidence="6" type="ORF">RMAR00112_LOCUS29473</name>
    <name evidence="7" type="ORF">RMAR00112_LOCUS29480</name>
    <name evidence="8" type="ORF">RMAR00112_LOCUS29482</name>
    <name evidence="9" type="ORF">RMAR00112_LOCUS29483</name>
    <name evidence="10" type="ORF">RMAR00112_LOCUS29509</name>
</gene>
<keyword evidence="2" id="KW-1133">Transmembrane helix</keyword>
<organism evidence="9">
    <name type="scientific">Rhodosorus marinus</name>
    <dbReference type="NCBI Taxonomy" id="101924"/>
    <lineage>
        <taxon>Eukaryota</taxon>
        <taxon>Rhodophyta</taxon>
        <taxon>Stylonematophyceae</taxon>
        <taxon>Stylonematales</taxon>
        <taxon>Stylonemataceae</taxon>
        <taxon>Rhodosorus</taxon>
    </lineage>
</organism>